<name>A0A6J7DVW8_9ZZZZ</name>
<reference evidence="1" key="1">
    <citation type="submission" date="2020-05" db="EMBL/GenBank/DDBJ databases">
        <authorList>
            <person name="Chiriac C."/>
            <person name="Salcher M."/>
            <person name="Ghai R."/>
            <person name="Kavagutti S V."/>
        </authorList>
    </citation>
    <scope>NUCLEOTIDE SEQUENCE</scope>
</reference>
<sequence>MTWSKDIVLPDGSTVTATAPIDPASIQPHVGIPIEWHEPMLPVPPASGSPAVTFLSAPQAMSEERVVVQGVEIHNGGLRRRRRPCIRSTAAG</sequence>
<evidence type="ECO:0000313" key="1">
    <source>
        <dbReference type="EMBL" id="CAB4874787.1"/>
    </source>
</evidence>
<protein>
    <submittedName>
        <fullName evidence="1">Unannotated protein</fullName>
    </submittedName>
</protein>
<proteinExistence type="predicted"/>
<accession>A0A6J7DVW8</accession>
<dbReference type="AlphaFoldDB" id="A0A6J7DVW8"/>
<dbReference type="EMBL" id="CAFBLQ010000093">
    <property type="protein sequence ID" value="CAB4874787.1"/>
    <property type="molecule type" value="Genomic_DNA"/>
</dbReference>
<gene>
    <name evidence="1" type="ORF">UFOPK3423_00941</name>
</gene>
<organism evidence="1">
    <name type="scientific">freshwater metagenome</name>
    <dbReference type="NCBI Taxonomy" id="449393"/>
    <lineage>
        <taxon>unclassified sequences</taxon>
        <taxon>metagenomes</taxon>
        <taxon>ecological metagenomes</taxon>
    </lineage>
</organism>